<proteinExistence type="predicted"/>
<name>A0AAE0GZY0_9CHLO</name>
<dbReference type="Proteomes" id="UP001190700">
    <property type="component" value="Unassembled WGS sequence"/>
</dbReference>
<organism evidence="1 2">
    <name type="scientific">Cymbomonas tetramitiformis</name>
    <dbReference type="NCBI Taxonomy" id="36881"/>
    <lineage>
        <taxon>Eukaryota</taxon>
        <taxon>Viridiplantae</taxon>
        <taxon>Chlorophyta</taxon>
        <taxon>Pyramimonadophyceae</taxon>
        <taxon>Pyramimonadales</taxon>
        <taxon>Pyramimonadaceae</taxon>
        <taxon>Cymbomonas</taxon>
    </lineage>
</organism>
<evidence type="ECO:0000313" key="1">
    <source>
        <dbReference type="EMBL" id="KAK3287293.1"/>
    </source>
</evidence>
<accession>A0AAE0GZY0</accession>
<comment type="caution">
    <text evidence="1">The sequence shown here is derived from an EMBL/GenBank/DDBJ whole genome shotgun (WGS) entry which is preliminary data.</text>
</comment>
<dbReference type="EMBL" id="LGRX02000920">
    <property type="protein sequence ID" value="KAK3287293.1"/>
    <property type="molecule type" value="Genomic_DNA"/>
</dbReference>
<dbReference type="AlphaFoldDB" id="A0AAE0GZY0"/>
<sequence length="310" mass="32500">MAKGKLQKLLKLATVSAKMRSTSWENQRAGLADLRLVLEVARSHTDALLVSELFAVDSSGAIAVGPWPTGPGAWAERTEADFTKFREVIAWAKALLALMAPSPAGGVAGSVGGSTASPAAVAGVAAAGTVGATGTPGIGTAAAAAVSPDVIAAAIATAFGTKLGDFSARLTSLACADLVHEAAMLRPQLIFVAEADTRPFGKLPMETRVEANAFAPMVYVFPELTEEECELDELPTGMEATLEHWREVVHIFQARVADFQQFVKSKAPTFPLTDVLKSLFFKKQKCVRFEEDEEEARAAAGGGRAVAAQS</sequence>
<keyword evidence="2" id="KW-1185">Reference proteome</keyword>
<gene>
    <name evidence="1" type="ORF">CYMTET_5187</name>
</gene>
<evidence type="ECO:0000313" key="2">
    <source>
        <dbReference type="Proteomes" id="UP001190700"/>
    </source>
</evidence>
<reference evidence="1 2" key="1">
    <citation type="journal article" date="2015" name="Genome Biol. Evol.">
        <title>Comparative Genomics of a Bacterivorous Green Alga Reveals Evolutionary Causalities and Consequences of Phago-Mixotrophic Mode of Nutrition.</title>
        <authorList>
            <person name="Burns J.A."/>
            <person name="Paasch A."/>
            <person name="Narechania A."/>
            <person name="Kim E."/>
        </authorList>
    </citation>
    <scope>NUCLEOTIDE SEQUENCE [LARGE SCALE GENOMIC DNA]</scope>
    <source>
        <strain evidence="1 2">PLY_AMNH</strain>
    </source>
</reference>
<protein>
    <submittedName>
        <fullName evidence="1">Uncharacterized protein</fullName>
    </submittedName>
</protein>